<feature type="region of interest" description="Disordered" evidence="1">
    <location>
        <begin position="1"/>
        <end position="173"/>
    </location>
</feature>
<name>A0A8J3PMJ1_9ACTN</name>
<dbReference type="EMBL" id="BONU01000006">
    <property type="protein sequence ID" value="GIG72986.1"/>
    <property type="molecule type" value="Genomic_DNA"/>
</dbReference>
<evidence type="ECO:0000313" key="4">
    <source>
        <dbReference type="Proteomes" id="UP000653674"/>
    </source>
</evidence>
<proteinExistence type="predicted"/>
<evidence type="ECO:0000256" key="1">
    <source>
        <dbReference type="SAM" id="MobiDB-lite"/>
    </source>
</evidence>
<feature type="transmembrane region" description="Helical" evidence="2">
    <location>
        <begin position="184"/>
        <end position="205"/>
    </location>
</feature>
<feature type="transmembrane region" description="Helical" evidence="2">
    <location>
        <begin position="256"/>
        <end position="273"/>
    </location>
</feature>
<comment type="caution">
    <text evidence="3">The sequence shown here is derived from an EMBL/GenBank/DDBJ whole genome shotgun (WGS) entry which is preliminary data.</text>
</comment>
<organism evidence="3 4">
    <name type="scientific">Planosporangium flavigriseum</name>
    <dbReference type="NCBI Taxonomy" id="373681"/>
    <lineage>
        <taxon>Bacteria</taxon>
        <taxon>Bacillati</taxon>
        <taxon>Actinomycetota</taxon>
        <taxon>Actinomycetes</taxon>
        <taxon>Micromonosporales</taxon>
        <taxon>Micromonosporaceae</taxon>
        <taxon>Planosporangium</taxon>
    </lineage>
</organism>
<evidence type="ECO:0000256" key="2">
    <source>
        <dbReference type="SAM" id="Phobius"/>
    </source>
</evidence>
<sequence length="274" mass="28098">MDAHRKVSPDEFDGPGHEPEWGSSSGLRPTDGAAVLAMPLAPRPGEPQSPQSYTPPAPPGAPEAYVPEPYAHPVPESYAPPAYAPEPPAAPAAAHTAPTSSLPYLTGAGAPQPSGYQPPAGDARPVSGDPRPASSGAWGGDQAEETQAMRRSTEPIDRSALRRPSGGAGQLGDGVYRSQRPGMAVAIVAVTVLFELMALRLLASAFLTSNVRVGDSIASAFLVVGLPMFGVGLYGLFRGVAAAPGTGLRVWLRPPLVYLPVALTLFVTAGLAAA</sequence>
<dbReference type="AlphaFoldDB" id="A0A8J3PMJ1"/>
<evidence type="ECO:0000313" key="3">
    <source>
        <dbReference type="EMBL" id="GIG72986.1"/>
    </source>
</evidence>
<accession>A0A8J3PMJ1</accession>
<feature type="compositionally biased region" description="Low complexity" evidence="1">
    <location>
        <begin position="91"/>
        <end position="100"/>
    </location>
</feature>
<feature type="compositionally biased region" description="Basic and acidic residues" evidence="1">
    <location>
        <begin position="1"/>
        <end position="20"/>
    </location>
</feature>
<gene>
    <name evidence="3" type="ORF">Pfl04_13900</name>
</gene>
<feature type="compositionally biased region" description="Pro residues" evidence="1">
    <location>
        <begin position="41"/>
        <end position="61"/>
    </location>
</feature>
<keyword evidence="2" id="KW-1133">Transmembrane helix</keyword>
<dbReference type="Proteomes" id="UP000653674">
    <property type="component" value="Unassembled WGS sequence"/>
</dbReference>
<keyword evidence="2" id="KW-0472">Membrane</keyword>
<feature type="compositionally biased region" description="Basic and acidic residues" evidence="1">
    <location>
        <begin position="147"/>
        <end position="160"/>
    </location>
</feature>
<keyword evidence="4" id="KW-1185">Reference proteome</keyword>
<dbReference type="RefSeq" id="WP_168073838.1">
    <property type="nucleotide sequence ID" value="NZ_BAAAQJ010000016.1"/>
</dbReference>
<feature type="transmembrane region" description="Helical" evidence="2">
    <location>
        <begin position="217"/>
        <end position="236"/>
    </location>
</feature>
<protein>
    <submittedName>
        <fullName evidence="3">Uncharacterized protein</fullName>
    </submittedName>
</protein>
<reference evidence="3" key="1">
    <citation type="submission" date="2021-01" db="EMBL/GenBank/DDBJ databases">
        <title>Whole genome shotgun sequence of Planosporangium flavigriseum NBRC 105377.</title>
        <authorList>
            <person name="Komaki H."/>
            <person name="Tamura T."/>
        </authorList>
    </citation>
    <scope>NUCLEOTIDE SEQUENCE</scope>
    <source>
        <strain evidence="3">NBRC 105377</strain>
    </source>
</reference>
<keyword evidence="2" id="KW-0812">Transmembrane</keyword>